<dbReference type="GO" id="GO:0003676">
    <property type="term" value="F:nucleic acid binding"/>
    <property type="evidence" value="ECO:0007669"/>
    <property type="project" value="InterPro"/>
</dbReference>
<gene>
    <name evidence="3" type="ORF">UFOVP333_17</name>
    <name evidence="4" type="ORF">UFOVP792_2</name>
</gene>
<accession>A0A6J5M137</accession>
<dbReference type="GO" id="GO:0004519">
    <property type="term" value="F:endonuclease activity"/>
    <property type="evidence" value="ECO:0007669"/>
    <property type="project" value="InterPro"/>
</dbReference>
<dbReference type="SMART" id="SM00507">
    <property type="entry name" value="HNHc"/>
    <property type="match status" value="1"/>
</dbReference>
<feature type="domain" description="HNH nuclease" evidence="2">
    <location>
        <begin position="24"/>
        <end position="76"/>
    </location>
</feature>
<evidence type="ECO:0000313" key="4">
    <source>
        <dbReference type="EMBL" id="CAB4161827.1"/>
    </source>
</evidence>
<protein>
    <submittedName>
        <fullName evidence="3">HNHc domain containing protein</fullName>
    </submittedName>
</protein>
<dbReference type="EMBL" id="LR796347">
    <property type="protein sequence ID" value="CAB4138710.1"/>
    <property type="molecule type" value="Genomic_DNA"/>
</dbReference>
<dbReference type="InterPro" id="IPR003615">
    <property type="entry name" value="HNH_nuc"/>
</dbReference>
<dbReference type="InterPro" id="IPR052892">
    <property type="entry name" value="NA-targeting_endonuclease"/>
</dbReference>
<dbReference type="EMBL" id="LR796729">
    <property type="protein sequence ID" value="CAB4161827.1"/>
    <property type="molecule type" value="Genomic_DNA"/>
</dbReference>
<name>A0A6J5M137_9CAUD</name>
<dbReference type="PANTHER" id="PTHR33877:SF2">
    <property type="entry name" value="OS07G0170200 PROTEIN"/>
    <property type="match status" value="1"/>
</dbReference>
<organism evidence="3">
    <name type="scientific">uncultured Caudovirales phage</name>
    <dbReference type="NCBI Taxonomy" id="2100421"/>
    <lineage>
        <taxon>Viruses</taxon>
        <taxon>Duplodnaviria</taxon>
        <taxon>Heunggongvirae</taxon>
        <taxon>Uroviricota</taxon>
        <taxon>Caudoviricetes</taxon>
        <taxon>Peduoviridae</taxon>
        <taxon>Maltschvirus</taxon>
        <taxon>Maltschvirus maltsch</taxon>
    </lineage>
</organism>
<evidence type="ECO:0000313" key="3">
    <source>
        <dbReference type="EMBL" id="CAB4138710.1"/>
    </source>
</evidence>
<dbReference type="Pfam" id="PF01844">
    <property type="entry name" value="HNH"/>
    <property type="match status" value="1"/>
</dbReference>
<reference evidence="3" key="1">
    <citation type="submission" date="2020-04" db="EMBL/GenBank/DDBJ databases">
        <authorList>
            <person name="Chiriac C."/>
            <person name="Salcher M."/>
            <person name="Ghai R."/>
            <person name="Kavagutti S V."/>
        </authorList>
    </citation>
    <scope>NUCLEOTIDE SEQUENCE</scope>
</reference>
<sequence length="124" mass="13553">MEALGEIRMALKSNDPRATSKWKAFRLAVLHRDNYICHYCGSDEYPTVDHIIPISAAPELAFSFDNCVTACRRCNSSKGSRNQGSFLASISTPSAFPACPSPTESVPMLDSPFKTRPNPIGSQT</sequence>
<feature type="region of interest" description="Disordered" evidence="1">
    <location>
        <begin position="98"/>
        <end position="124"/>
    </location>
</feature>
<evidence type="ECO:0000259" key="2">
    <source>
        <dbReference type="SMART" id="SM00507"/>
    </source>
</evidence>
<dbReference type="PANTHER" id="PTHR33877">
    <property type="entry name" value="SLL1193 PROTEIN"/>
    <property type="match status" value="1"/>
</dbReference>
<dbReference type="InterPro" id="IPR002711">
    <property type="entry name" value="HNH"/>
</dbReference>
<dbReference type="CDD" id="cd00085">
    <property type="entry name" value="HNHc"/>
    <property type="match status" value="1"/>
</dbReference>
<proteinExistence type="predicted"/>
<dbReference type="GO" id="GO:0008270">
    <property type="term" value="F:zinc ion binding"/>
    <property type="evidence" value="ECO:0007669"/>
    <property type="project" value="InterPro"/>
</dbReference>
<dbReference type="Gene3D" id="1.10.30.50">
    <property type="match status" value="1"/>
</dbReference>
<evidence type="ECO:0000256" key="1">
    <source>
        <dbReference type="SAM" id="MobiDB-lite"/>
    </source>
</evidence>